<name>A0A7L5DR89_9BACT</name>
<proteinExistence type="predicted"/>
<evidence type="ECO:0000313" key="2">
    <source>
        <dbReference type="EMBL" id="QJD80112.1"/>
    </source>
</evidence>
<accession>A0A7L5DR89</accession>
<dbReference type="KEGG" id="srho:HH216_18110"/>
<dbReference type="AlphaFoldDB" id="A0A7L5DR89"/>
<gene>
    <name evidence="2" type="ORF">HH216_18110</name>
</gene>
<feature type="region of interest" description="Disordered" evidence="1">
    <location>
        <begin position="37"/>
        <end position="59"/>
    </location>
</feature>
<keyword evidence="3" id="KW-1185">Reference proteome</keyword>
<protein>
    <submittedName>
        <fullName evidence="2">Uncharacterized protein</fullName>
    </submittedName>
</protein>
<evidence type="ECO:0000313" key="3">
    <source>
        <dbReference type="Proteomes" id="UP000501128"/>
    </source>
</evidence>
<reference evidence="2 3" key="1">
    <citation type="submission" date="2020-04" db="EMBL/GenBank/DDBJ databases">
        <title>Genome sequencing of novel species.</title>
        <authorList>
            <person name="Heo J."/>
            <person name="Kim S.-J."/>
            <person name="Kim J.-S."/>
            <person name="Hong S.-B."/>
            <person name="Kwon S.-W."/>
        </authorList>
    </citation>
    <scope>NUCLEOTIDE SEQUENCE [LARGE SCALE GENOMIC DNA]</scope>
    <source>
        <strain evidence="2 3">CJU-R4</strain>
    </source>
</reference>
<dbReference type="EMBL" id="CP051677">
    <property type="protein sequence ID" value="QJD80112.1"/>
    <property type="molecule type" value="Genomic_DNA"/>
</dbReference>
<dbReference type="RefSeq" id="WP_169552071.1">
    <property type="nucleotide sequence ID" value="NZ_CP051677.1"/>
</dbReference>
<organism evidence="2 3">
    <name type="scientific">Spirosoma rhododendri</name>
    <dbReference type="NCBI Taxonomy" id="2728024"/>
    <lineage>
        <taxon>Bacteria</taxon>
        <taxon>Pseudomonadati</taxon>
        <taxon>Bacteroidota</taxon>
        <taxon>Cytophagia</taxon>
        <taxon>Cytophagales</taxon>
        <taxon>Cytophagaceae</taxon>
        <taxon>Spirosoma</taxon>
    </lineage>
</organism>
<sequence>MYQQRAGMRVTVYKETPFWFGIVLTGLPDEQDFDFHPGNATVSQPAWGRTITPRPPEGGEDLQTLNRILGRVLTPFRGTGGIHTRQQRASPGTVSGWAGLAFQTRHHGITTKTPGINPAQ</sequence>
<evidence type="ECO:0000256" key="1">
    <source>
        <dbReference type="SAM" id="MobiDB-lite"/>
    </source>
</evidence>
<dbReference type="Proteomes" id="UP000501128">
    <property type="component" value="Chromosome"/>
</dbReference>